<feature type="transmembrane region" description="Helical" evidence="2">
    <location>
        <begin position="448"/>
        <end position="471"/>
    </location>
</feature>
<evidence type="ECO:0000256" key="2">
    <source>
        <dbReference type="SAM" id="Phobius"/>
    </source>
</evidence>
<feature type="transmembrane region" description="Helical" evidence="2">
    <location>
        <begin position="506"/>
        <end position="526"/>
    </location>
</feature>
<comment type="caution">
    <text evidence="4">The sequence shown here is derived from an EMBL/GenBank/DDBJ whole genome shotgun (WGS) entry which is preliminary data.</text>
</comment>
<dbReference type="AlphaFoldDB" id="A0A402D8F3"/>
<proteinExistence type="predicted"/>
<evidence type="ECO:0000256" key="1">
    <source>
        <dbReference type="SAM" id="MobiDB-lite"/>
    </source>
</evidence>
<accession>A0A402D8F3</accession>
<evidence type="ECO:0000313" key="4">
    <source>
        <dbReference type="EMBL" id="GCE58505.1"/>
    </source>
</evidence>
<feature type="transmembrane region" description="Helical" evidence="2">
    <location>
        <begin position="420"/>
        <end position="442"/>
    </location>
</feature>
<feature type="transmembrane region" description="Helical" evidence="2">
    <location>
        <begin position="532"/>
        <end position="551"/>
    </location>
</feature>
<keyword evidence="2" id="KW-1133">Transmembrane helix</keyword>
<keyword evidence="2" id="KW-0472">Membrane</keyword>
<reference evidence="5" key="1">
    <citation type="submission" date="2018-12" db="EMBL/GenBank/DDBJ databases">
        <title>Genome sequence of Microcystis aeruginosa NIES-4285.</title>
        <authorList>
            <person name="Tanabe Y."/>
        </authorList>
    </citation>
    <scope>NUCLEOTIDE SEQUENCE [LARGE SCALE GENOMIC DNA]</scope>
    <source>
        <strain evidence="5">NIES-4285</strain>
    </source>
</reference>
<evidence type="ECO:0000259" key="3">
    <source>
        <dbReference type="PROSITE" id="PS50837"/>
    </source>
</evidence>
<protein>
    <recommendedName>
        <fullName evidence="3">NACHT domain-containing protein</fullName>
    </recommendedName>
</protein>
<dbReference type="InterPro" id="IPR027417">
    <property type="entry name" value="P-loop_NTPase"/>
</dbReference>
<dbReference type="Gene3D" id="3.40.50.300">
    <property type="entry name" value="P-loop containing nucleotide triphosphate hydrolases"/>
    <property type="match status" value="1"/>
</dbReference>
<dbReference type="InterPro" id="IPR007111">
    <property type="entry name" value="NACHT_NTPase"/>
</dbReference>
<feature type="transmembrane region" description="Helical" evidence="2">
    <location>
        <begin position="647"/>
        <end position="666"/>
    </location>
</feature>
<keyword evidence="2" id="KW-0812">Transmembrane</keyword>
<feature type="transmembrane region" description="Helical" evidence="2">
    <location>
        <begin position="558"/>
        <end position="580"/>
    </location>
</feature>
<dbReference type="RefSeq" id="WP_130756415.1">
    <property type="nucleotide sequence ID" value="NZ_BIFY01000004.1"/>
</dbReference>
<feature type="region of interest" description="Disordered" evidence="1">
    <location>
        <begin position="1"/>
        <end position="20"/>
    </location>
</feature>
<dbReference type="SUPFAM" id="SSF52540">
    <property type="entry name" value="P-loop containing nucleoside triphosphate hydrolases"/>
    <property type="match status" value="2"/>
</dbReference>
<dbReference type="Proteomes" id="UP000289660">
    <property type="component" value="Unassembled WGS sequence"/>
</dbReference>
<dbReference type="EMBL" id="BIFY01000004">
    <property type="protein sequence ID" value="GCE58505.1"/>
    <property type="molecule type" value="Genomic_DNA"/>
</dbReference>
<dbReference type="Pfam" id="PF05729">
    <property type="entry name" value="NACHT"/>
    <property type="match status" value="1"/>
</dbReference>
<name>A0A402D8F3_MICAE</name>
<evidence type="ECO:0000313" key="5">
    <source>
        <dbReference type="Proteomes" id="UP000289660"/>
    </source>
</evidence>
<gene>
    <name evidence="4" type="ORF">MiAbB_00413</name>
</gene>
<feature type="domain" description="NACHT" evidence="3">
    <location>
        <begin position="137"/>
        <end position="228"/>
    </location>
</feature>
<sequence length="724" mass="83328">MASQDQNIDHSRITNSSVQQVQAGRDAVSFLNSHDNQVIIENTFLRLFGISESSQVDWDWGKLLLEKKQLPEIRQRLTDTLGRDRIFMDVAIAEQPSWVNRSPLEADRRLQIDGEDCGILDPNKMLIETFGRDDIGGKLLILGAPGSGKTTALLSLAEQLVCGALAQPKTVIPVLFELSTWRDDKQSIHNWLIEQLYDLHGGNRKSKIYEKWLERQILLPLLDGLDELGLERQEKCTVKLNEFARNYPQMVVCCRVKEFETVNIKLRYLKGAVCLQPLADGQIEAYLHSIHRSELWSAMQTNPNLQALLKTTPEGDPGLLRVPLFVKLTADVYDPNEPIGSKKDLLEKYIERQLSFDQRERDRHKAIEKRKWAYKTVEAEPKLQETRIILRRLAKHMQSYKTVEFLIEEMQPDIWGDLRLCYLLIVTSILGLAFGLLLGLINNKLDMIWVWAFAGMIWWIKLLFCGLLGGIKEIRLIETFQSFMSIKRTRQKISEKFFHMQISIRWIATSVIILIFFLPLMAWGHINYPNASGVFIIEMFLIFVLSIMVFYSTNNLILNLILAILVQMISAIIFIIIANLNDDVVKVRSYPNQGIVNSLKNMLWTTFFVYPFGVIGVMVVSLIRLLEEGVEKNYVGTHLINLILPDSLKVGWFVALLFGFFIGGGVTCVQHLCLRFILWKIGTIPWNFARFLNYCVERRLLLRVGGRYRFLHRELLDHFAQSGS</sequence>
<feature type="transmembrane region" description="Helical" evidence="2">
    <location>
        <begin position="607"/>
        <end position="626"/>
    </location>
</feature>
<organism evidence="4 5">
    <name type="scientific">Microcystis aeruginosa NIES-4285</name>
    <dbReference type="NCBI Taxonomy" id="2497681"/>
    <lineage>
        <taxon>Bacteria</taxon>
        <taxon>Bacillati</taxon>
        <taxon>Cyanobacteriota</taxon>
        <taxon>Cyanophyceae</taxon>
        <taxon>Oscillatoriophycideae</taxon>
        <taxon>Chroococcales</taxon>
        <taxon>Microcystaceae</taxon>
        <taxon>Microcystis</taxon>
    </lineage>
</organism>
<dbReference type="PROSITE" id="PS50837">
    <property type="entry name" value="NACHT"/>
    <property type="match status" value="1"/>
</dbReference>